<evidence type="ECO:0000313" key="4">
    <source>
        <dbReference type="Proteomes" id="UP001141327"/>
    </source>
</evidence>
<dbReference type="SUPFAM" id="SSF56112">
    <property type="entry name" value="Protein kinase-like (PK-like)"/>
    <property type="match status" value="1"/>
</dbReference>
<reference evidence="3" key="1">
    <citation type="journal article" date="2022" name="bioRxiv">
        <title>Genomics of Preaxostyla Flagellates Illuminates Evolutionary Transitions and the Path Towards Mitochondrial Loss.</title>
        <authorList>
            <person name="Novak L.V.F."/>
            <person name="Treitli S.C."/>
            <person name="Pyrih J."/>
            <person name="Halakuc P."/>
            <person name="Pipaliya S.V."/>
            <person name="Vacek V."/>
            <person name="Brzon O."/>
            <person name="Soukal P."/>
            <person name="Eme L."/>
            <person name="Dacks J.B."/>
            <person name="Karnkowska A."/>
            <person name="Elias M."/>
            <person name="Hampl V."/>
        </authorList>
    </citation>
    <scope>NUCLEOTIDE SEQUENCE</scope>
    <source>
        <strain evidence="3">RCP-MX</strain>
    </source>
</reference>
<organism evidence="3 4">
    <name type="scientific">Paratrimastix pyriformis</name>
    <dbReference type="NCBI Taxonomy" id="342808"/>
    <lineage>
        <taxon>Eukaryota</taxon>
        <taxon>Metamonada</taxon>
        <taxon>Preaxostyla</taxon>
        <taxon>Paratrimastigidae</taxon>
        <taxon>Paratrimastix</taxon>
    </lineage>
</organism>
<name>A0ABQ8UTN7_9EUKA</name>
<protein>
    <recommendedName>
        <fullName evidence="2">Protein kinase domain-containing protein</fullName>
    </recommendedName>
</protein>
<gene>
    <name evidence="3" type="ORF">PAPYR_478</name>
</gene>
<evidence type="ECO:0000259" key="2">
    <source>
        <dbReference type="PROSITE" id="PS50011"/>
    </source>
</evidence>
<evidence type="ECO:0000313" key="3">
    <source>
        <dbReference type="EMBL" id="KAJ4462508.1"/>
    </source>
</evidence>
<proteinExistence type="predicted"/>
<evidence type="ECO:0000256" key="1">
    <source>
        <dbReference type="SAM" id="MobiDB-lite"/>
    </source>
</evidence>
<dbReference type="InterPro" id="IPR011009">
    <property type="entry name" value="Kinase-like_dom_sf"/>
</dbReference>
<feature type="region of interest" description="Disordered" evidence="1">
    <location>
        <begin position="419"/>
        <end position="439"/>
    </location>
</feature>
<dbReference type="InterPro" id="IPR000719">
    <property type="entry name" value="Prot_kinase_dom"/>
</dbReference>
<sequence length="509" mass="56435">MERTFLDDFHALLLRLAENGLPKDTAAVLNEWTEEGMSNFARIPGPRLQNVLHLMDVPPKFAFVIAGFIDAHFPVPAPAVPAPAVPAPAVPAPAVPDPVARLAVLHLSGPSCSSTFQPEEQLADLRRAGYLVDVSEAECVSKFGFRLYPEEQLAPYDIAAVFEIKKATFNDRDLIQALGYAKALLSAANRPQALVALCNTRDIQFVRATRDEQATVVSYILSPVLSMGAPTARSFLYYLLTSEELLPRILRLEEYSVYETDLVSSTRNSQVVGATFSHDREQAQQLGVLKTVKLTTRYIENEVQTLRALAQEGYLDSPRLVASVDTKLLLVPRGERIQWSRSDRKGVPLTRTLVGQFVDALQLLHQIGFTHGDLRPSNLLAREGRRAFLIDFGVATKIGDPRDLHGDLLYRSDRLLAGKGPKPQDDEAQPKAQPQDDAESLVKTMTPIHRDECCQLRQCKNAASVLQFWQDVALRYSYYQIAMAEARANPIDYSKLKAALLLLVAPVPD</sequence>
<dbReference type="Proteomes" id="UP001141327">
    <property type="component" value="Unassembled WGS sequence"/>
</dbReference>
<dbReference type="PROSITE" id="PS50011">
    <property type="entry name" value="PROTEIN_KINASE_DOM"/>
    <property type="match status" value="1"/>
</dbReference>
<feature type="domain" description="Protein kinase" evidence="2">
    <location>
        <begin position="219"/>
        <end position="509"/>
    </location>
</feature>
<dbReference type="Pfam" id="PF00069">
    <property type="entry name" value="Pkinase"/>
    <property type="match status" value="1"/>
</dbReference>
<accession>A0ABQ8UTN7</accession>
<comment type="caution">
    <text evidence="3">The sequence shown here is derived from an EMBL/GenBank/DDBJ whole genome shotgun (WGS) entry which is preliminary data.</text>
</comment>
<feature type="compositionally biased region" description="Basic and acidic residues" evidence="1">
    <location>
        <begin position="419"/>
        <end position="429"/>
    </location>
</feature>
<dbReference type="Gene3D" id="1.10.510.10">
    <property type="entry name" value="Transferase(Phosphotransferase) domain 1"/>
    <property type="match status" value="1"/>
</dbReference>
<dbReference type="EMBL" id="JAPMOS010000002">
    <property type="protein sequence ID" value="KAJ4462508.1"/>
    <property type="molecule type" value="Genomic_DNA"/>
</dbReference>
<keyword evidence="4" id="KW-1185">Reference proteome</keyword>